<dbReference type="InterPro" id="IPR032442">
    <property type="entry name" value="CTU1_C"/>
</dbReference>
<dbReference type="CDD" id="cd17039">
    <property type="entry name" value="Ubl_ubiquitin_like"/>
    <property type="match status" value="1"/>
</dbReference>
<keyword evidence="9" id="KW-0175">Coiled coil</keyword>
<evidence type="ECO:0000313" key="13">
    <source>
        <dbReference type="Proteomes" id="UP000290289"/>
    </source>
</evidence>
<keyword evidence="5 8" id="KW-0819">tRNA processing</keyword>
<dbReference type="SMART" id="SM00213">
    <property type="entry name" value="UBQ"/>
    <property type="match status" value="1"/>
</dbReference>
<keyword evidence="6 8" id="KW-0694">RNA-binding</keyword>
<feature type="region of interest" description="Disordered" evidence="10">
    <location>
        <begin position="442"/>
        <end position="461"/>
    </location>
</feature>
<accession>A0A498JA70</accession>
<feature type="compositionally biased region" description="Polar residues" evidence="10">
    <location>
        <begin position="168"/>
        <end position="189"/>
    </location>
</feature>
<keyword evidence="13" id="KW-1185">Reference proteome</keyword>
<keyword evidence="2 8" id="KW-0963">Cytoplasm</keyword>
<dbReference type="Pfam" id="PF00394">
    <property type="entry name" value="Cu-oxidase"/>
    <property type="match status" value="1"/>
</dbReference>
<evidence type="ECO:0000256" key="5">
    <source>
        <dbReference type="ARBA" id="ARBA00022694"/>
    </source>
</evidence>
<dbReference type="FunFam" id="2.60.40.420:FF:000029">
    <property type="entry name" value="L-ascorbate oxidase homolog"/>
    <property type="match status" value="1"/>
</dbReference>
<evidence type="ECO:0000256" key="1">
    <source>
        <dbReference type="ARBA" id="ARBA00010609"/>
    </source>
</evidence>
<dbReference type="Gene3D" id="3.10.20.90">
    <property type="entry name" value="Phosphatidylinositol 3-kinase Catalytic Subunit, Chain A, domain 1"/>
    <property type="match status" value="1"/>
</dbReference>
<comment type="pathway">
    <text evidence="8">tRNA modification; 5-methoxycarbonylmethyl-2-thiouridine-tRNA biosynthesis.</text>
</comment>
<dbReference type="InterPro" id="IPR001117">
    <property type="entry name" value="Cu-oxidase_2nd"/>
</dbReference>
<dbReference type="PRINTS" id="PR00348">
    <property type="entry name" value="UBIQUITIN"/>
</dbReference>
<evidence type="ECO:0000256" key="9">
    <source>
        <dbReference type="SAM" id="Coils"/>
    </source>
</evidence>
<dbReference type="FunFam" id="3.40.50.620:FF:000054">
    <property type="entry name" value="Cytoplasmic tRNA 2-thiolation protein 1"/>
    <property type="match status" value="1"/>
</dbReference>
<dbReference type="EMBL" id="RDQH01000334">
    <property type="protein sequence ID" value="RXH91034.1"/>
    <property type="molecule type" value="Genomic_DNA"/>
</dbReference>
<evidence type="ECO:0000313" key="12">
    <source>
        <dbReference type="EMBL" id="RXH91034.1"/>
    </source>
</evidence>
<feature type="coiled-coil region" evidence="9">
    <location>
        <begin position="1392"/>
        <end position="1423"/>
    </location>
</feature>
<dbReference type="Proteomes" id="UP000290289">
    <property type="component" value="Chromosome 8"/>
</dbReference>
<dbReference type="Pfam" id="PF01171">
    <property type="entry name" value="ATP_bind_3"/>
    <property type="match status" value="1"/>
</dbReference>
<dbReference type="Gene3D" id="2.60.40.420">
    <property type="entry name" value="Cupredoxins - blue copper proteins"/>
    <property type="match status" value="3"/>
</dbReference>
<keyword evidence="7" id="KW-0325">Glycoprotein</keyword>
<feature type="region of interest" description="Disordered" evidence="10">
    <location>
        <begin position="96"/>
        <end position="127"/>
    </location>
</feature>
<gene>
    <name evidence="8" type="primary">NCS6</name>
    <name evidence="8" type="synonym">CTU1</name>
    <name evidence="12" type="ORF">DVH24_020057</name>
</gene>
<dbReference type="Pfam" id="PF16503">
    <property type="entry name" value="zn-ribbon_14"/>
    <property type="match status" value="1"/>
</dbReference>
<dbReference type="CDD" id="cd13894">
    <property type="entry name" value="CuRO_3_AAO_like_1"/>
    <property type="match status" value="1"/>
</dbReference>
<dbReference type="InterPro" id="IPR008972">
    <property type="entry name" value="Cupredoxin"/>
</dbReference>
<dbReference type="FunFam" id="2.60.40.420:FF:000016">
    <property type="entry name" value="Monocopper oxidase-like protein"/>
    <property type="match status" value="1"/>
</dbReference>
<dbReference type="GO" id="GO:0016491">
    <property type="term" value="F:oxidoreductase activity"/>
    <property type="evidence" value="ECO:0007669"/>
    <property type="project" value="InterPro"/>
</dbReference>
<dbReference type="InterPro" id="IPR034273">
    <property type="entry name" value="CuRO_1_AAO-like"/>
</dbReference>
<dbReference type="FunFam" id="2.60.40.420:FF:000012">
    <property type="entry name" value="Monocopper oxidase-like protein"/>
    <property type="match status" value="1"/>
</dbReference>
<comment type="caution">
    <text evidence="12">The sequence shown here is derived from an EMBL/GenBank/DDBJ whole genome shotgun (WGS) entry which is preliminary data.</text>
</comment>
<evidence type="ECO:0000256" key="7">
    <source>
        <dbReference type="ARBA" id="ARBA00023180"/>
    </source>
</evidence>
<dbReference type="EC" id="2.7.7.-" evidence="8"/>
<dbReference type="PANTHER" id="PTHR15204">
    <property type="entry name" value="LARGE PROLINE-RICH PROTEIN BAG6"/>
    <property type="match status" value="1"/>
</dbReference>
<comment type="similarity">
    <text evidence="8">Belongs to the TtcA family. CTU1/NCS6/ATPBD3 subfamily.</text>
</comment>
<dbReference type="InterPro" id="IPR000541">
    <property type="entry name" value="Ncs6/Tuc1/Ctu1"/>
</dbReference>
<dbReference type="UniPathway" id="UPA00988"/>
<feature type="compositionally biased region" description="Basic and acidic residues" evidence="10">
    <location>
        <begin position="1267"/>
        <end position="1288"/>
    </location>
</feature>
<dbReference type="SUPFAM" id="SSF52402">
    <property type="entry name" value="Adenine nucleotide alpha hydrolases-like"/>
    <property type="match status" value="1"/>
</dbReference>
<dbReference type="GO" id="GO:0071818">
    <property type="term" value="C:BAT3 complex"/>
    <property type="evidence" value="ECO:0007669"/>
    <property type="project" value="TreeGrafter"/>
</dbReference>
<dbReference type="GO" id="GO:0016779">
    <property type="term" value="F:nucleotidyltransferase activity"/>
    <property type="evidence" value="ECO:0007669"/>
    <property type="project" value="UniProtKB-UniRule"/>
</dbReference>
<dbReference type="InterPro" id="IPR034275">
    <property type="entry name" value="CuRO_3_AO-like"/>
</dbReference>
<evidence type="ECO:0000256" key="6">
    <source>
        <dbReference type="ARBA" id="ARBA00022884"/>
    </source>
</evidence>
<evidence type="ECO:0000259" key="11">
    <source>
        <dbReference type="PROSITE" id="PS50053"/>
    </source>
</evidence>
<feature type="compositionally biased region" description="Basic and acidic residues" evidence="10">
    <location>
        <begin position="825"/>
        <end position="838"/>
    </location>
</feature>
<proteinExistence type="inferred from homology"/>
<dbReference type="InterPro" id="IPR011706">
    <property type="entry name" value="Cu-oxidase_C"/>
</dbReference>
<dbReference type="InterPro" id="IPR029071">
    <property type="entry name" value="Ubiquitin-like_domsf"/>
</dbReference>
<dbReference type="GO" id="GO:0032447">
    <property type="term" value="P:protein urmylation"/>
    <property type="evidence" value="ECO:0007669"/>
    <property type="project" value="UniProtKB-UniRule"/>
</dbReference>
<feature type="region of interest" description="Disordered" evidence="10">
    <location>
        <begin position="168"/>
        <end position="209"/>
    </location>
</feature>
<dbReference type="GO" id="GO:0031593">
    <property type="term" value="F:polyubiquitin modification-dependent protein binding"/>
    <property type="evidence" value="ECO:0007669"/>
    <property type="project" value="TreeGrafter"/>
</dbReference>
<dbReference type="InterPro" id="IPR034271">
    <property type="entry name" value="CuRO_2_AO-like"/>
</dbReference>
<dbReference type="FunFam" id="3.10.20.90:FF:000154">
    <property type="entry name" value="Large proline-rich protein BAG6"/>
    <property type="match status" value="1"/>
</dbReference>
<comment type="similarity">
    <text evidence="1">Belongs to the multicopper oxidase family.</text>
</comment>
<feature type="compositionally biased region" description="Low complexity" evidence="10">
    <location>
        <begin position="584"/>
        <end position="596"/>
    </location>
</feature>
<feature type="compositionally biased region" description="Polar residues" evidence="10">
    <location>
        <begin position="554"/>
        <end position="567"/>
    </location>
</feature>
<comment type="function">
    <text evidence="8">Plays a central role in 2-thiolation of mcm(5)S(2)U at tRNA wobble positions of tRNA(Lys), tRNA(Glu) and tRNA(Gln). Directly binds tRNAs and probably acts by catalyzing adenylation of tRNAs, an intermediate required for 2-thiolation. It is unclear whether it acts as a sulfurtransferase that transfers sulfur from thiocarboxylated URM1 onto the uridine of tRNAs at wobble position.</text>
</comment>
<dbReference type="InterPro" id="IPR014729">
    <property type="entry name" value="Rossmann-like_a/b/a_fold"/>
</dbReference>
<dbReference type="GO" id="GO:0000049">
    <property type="term" value="F:tRNA binding"/>
    <property type="evidence" value="ECO:0007669"/>
    <property type="project" value="UniProtKB-UniRule"/>
</dbReference>
<evidence type="ECO:0000256" key="10">
    <source>
        <dbReference type="SAM" id="MobiDB-lite"/>
    </source>
</evidence>
<evidence type="ECO:0000256" key="3">
    <source>
        <dbReference type="ARBA" id="ARBA00022555"/>
    </source>
</evidence>
<feature type="region of interest" description="Disordered" evidence="10">
    <location>
        <begin position="475"/>
        <end position="661"/>
    </location>
</feature>
<protein>
    <recommendedName>
        <fullName evidence="8">Cytoplasmic tRNA 2-thiolation protein 1</fullName>
        <ecNumber evidence="8">2.7.7.-</ecNumber>
    </recommendedName>
    <alternativeName>
        <fullName evidence="8">Cytoplasmic tRNA adenylyltransferase 1</fullName>
    </alternativeName>
</protein>
<dbReference type="GO" id="GO:0034227">
    <property type="term" value="P:tRNA thio-modification"/>
    <property type="evidence" value="ECO:0007669"/>
    <property type="project" value="UniProtKB-UniRule"/>
</dbReference>
<dbReference type="CDD" id="cd13872">
    <property type="entry name" value="CuRO_2_AAO_like_1"/>
    <property type="match status" value="1"/>
</dbReference>
<dbReference type="PROSITE" id="PS50053">
    <property type="entry name" value="UBIQUITIN_2"/>
    <property type="match status" value="1"/>
</dbReference>
<dbReference type="CDD" id="cd13846">
    <property type="entry name" value="CuRO_1_AAO_like_1"/>
    <property type="match status" value="1"/>
</dbReference>
<dbReference type="Pfam" id="PF00240">
    <property type="entry name" value="ubiquitin"/>
    <property type="match status" value="1"/>
</dbReference>
<comment type="subcellular location">
    <subcellularLocation>
        <location evidence="8">Cytoplasm</location>
    </subcellularLocation>
</comment>
<feature type="compositionally biased region" description="Polar residues" evidence="10">
    <location>
        <begin position="105"/>
        <end position="118"/>
    </location>
</feature>
<evidence type="ECO:0000256" key="8">
    <source>
        <dbReference type="HAMAP-Rule" id="MF_03053"/>
    </source>
</evidence>
<dbReference type="PROSITE" id="PS00299">
    <property type="entry name" value="UBIQUITIN_1"/>
    <property type="match status" value="1"/>
</dbReference>
<dbReference type="HAMAP" id="MF_03053">
    <property type="entry name" value="CTU1"/>
    <property type="match status" value="1"/>
</dbReference>
<feature type="region of interest" description="Disordered" evidence="10">
    <location>
        <begin position="807"/>
        <end position="840"/>
    </location>
</feature>
<dbReference type="GO" id="GO:0036503">
    <property type="term" value="P:ERAD pathway"/>
    <property type="evidence" value="ECO:0007669"/>
    <property type="project" value="TreeGrafter"/>
</dbReference>
<dbReference type="GO" id="GO:0051787">
    <property type="term" value="F:misfolded protein binding"/>
    <property type="evidence" value="ECO:0007669"/>
    <property type="project" value="TreeGrafter"/>
</dbReference>
<sequence length="1968" mass="212777">MADQHSNEGTSSGNVAGADCDSNLEINIKTLDSQMYSFQVDKNMRVSLFKEKIADQTGVPVGQQRLIFRGRVLKDDHPLSEYHLENGHTLHLVIRQPSQPQPSSGTSSGEAHANSGNDPSGVPRGRIGQISHSVVLGTFNVGDQGEGAVPDLNRVIGAVLNSIGIGTQATTNGTGNPQFTTSVSNLNTPGQPPNGNEAEGSRNVNRGGHQAQYGQAFPTQPFQTFPQAVQPPHAAAAFPMPSSNMPIPHSLNTLSEFMNRMEQGLSQNGYQPNTSATNTGEPPRVNLPSTAEGMPTPEALGIVLRHAERLLSNHAVSALSHIAGRLEQEGVSPDPSVRGQIQTESIQLGLAMQHLGSLLLELGRTIWTLRMGQSPGEAVVNSGPAVYISPAGPNPIMVQPFPLQTSSLFGGSVPQPNPTSFGPVGIGSAPRNVNIHIHAVGARGSNGEGIPSGSRDSGGRVLPVRNVVGATIPSSQTGVAVSAASQPGPGGSVSQPPSGSPLSSIVAELNSHIGNAQPDDTAQSGQEVSTGPYVDSRNYAGSERPSTDYVDVAGQSSVSLPGCTSESEGLKDLASGSTLKNDSRSPAGGPLSSSSGQNTVVREDEKRSAPQSSEKQAEDVKAVPLGLGLGVLERKRQARQPKPSTKNGDGGTTSAPINQNQQVIGGQQVLQSLASRGSAASRMNLNDAPERQTAPAVGQVRDGRTLGGQGPIGQVDMGSMMSQVLQSPALNGLLAGVSDQTGVGSPDVLRNMLQSFTQNPQMRSAVNQIAEQVDGQDLGNLFGGGQGGGIDLSRMFQQMMPIVTRALGAGSPPVRPSSALAPESHPPHNERSLGRDDNIPNSEINLEEVVQRIENLNAPGEVFHALVENSVQLSGRGSGSQELVDELCRDESLSSEYVEILSRDIRRRLEGDSGKDKIGALICFALLWMYHLILSFDRVSSRSMESSTDGKQKKAAGRQCCICHERRAALKRPKTLEQICRECFYKVFEEEIHQVIVENQLFKPGERIALGASGGKDSTVLAYVLSELNRRHNYGLDLFLLSVDEGITGYRDDSLETVKRNEIQYGLPLKIVSYKDLYGWTMDEIVKMIGLKNNCTFCGVFRRQALDRGAALLKVDKLATGHNADDIAETVLLNILRGDIARLSRCTSIVTGEDGPIPRCKPFKYTYEKEIRLDYFSTECIYSPNAYRGFAREFIKDLERIRPRAILDIIKSGENFRISTSTKMPEQGTCERCGYISSQKWCKACVLLEGLNKGLPKLGIGRTRGLNNDDKKDAKERNGTKSIESKQCGRKETTHVILWDRILSGTYLSGSSGSSRKTHSSHSRSGSALCNRVSVVMASSVPPSSSAGVQNSKKSLGFIANAVKRKDSFIQFFAMTGILLLSVRSLGQKYRLHNLQEDTTALKEEQEALAERTRNIKRDLLHEASLEPTAGGAISALLCLAALFSIAVAEDPYRFFEWNVTYGDIYPLGVRQKGILINGQFPGPDIHSVTNDNLIINVFNSLDEPFLLSWNGIQQRRNSFVDGVYGTTCPIPPGRNFTYILQVKDQIGSFYYFPSLDFHKAAGGFGGIRILSRPRIPVPFPDPDGDYTVLIGDWYKSNHTTLKAHLDSGKKLPSPDGILINGRGPGGFSLNFEQGKTYRLRISNVGLQNSLNFRIQNHKMKLVEVEGTHTLQTTYSSLDVHVGQSYSVLVTADQPGQDYYIVASSRFTSPILTTTGTVHYANSAGAVSGPPPGGPTIQVDWSLNQARSIRTNLTASGPRPNPQGSYHYGLINLTKTYVLENSAGQVNGKQRYGVNSVSFVPADTPLKLADYFKIGGVFRVGSISDKPTGGGLYLDTSVLGADYRTFVEIVFQNNEDIIQSWHLDGYSFFVVGMDGGQWTTASRDAYNLRDAVSRCTTQVYPKSWTAIHIALDNVGMWNLRTEFWARQYLGQQLYLRVYTSSTSLRDEFPIPRNARLCGRASGQRTRPL</sequence>
<dbReference type="SUPFAM" id="SSF49503">
    <property type="entry name" value="Cupredoxins"/>
    <property type="match status" value="3"/>
</dbReference>
<dbReference type="Pfam" id="PF07731">
    <property type="entry name" value="Cu-oxidase_2"/>
    <property type="match status" value="1"/>
</dbReference>
<dbReference type="GO" id="GO:0002098">
    <property type="term" value="P:tRNA wobble uridine modification"/>
    <property type="evidence" value="ECO:0007669"/>
    <property type="project" value="UniProtKB-UniRule"/>
</dbReference>
<dbReference type="PANTHER" id="PTHR15204:SF5">
    <property type="entry name" value="LARGE PROLINE-RICH PROTEIN BAG6 ISOFORM X1"/>
    <property type="match status" value="1"/>
</dbReference>
<feature type="region of interest" description="Disordered" evidence="10">
    <location>
        <begin position="1262"/>
        <end position="1288"/>
    </location>
</feature>
<evidence type="ECO:0000256" key="4">
    <source>
        <dbReference type="ARBA" id="ARBA00022679"/>
    </source>
</evidence>
<dbReference type="InterPro" id="IPR011063">
    <property type="entry name" value="TilS/TtcA_N"/>
</dbReference>
<dbReference type="CDD" id="cd01713">
    <property type="entry name" value="CTU1-like"/>
    <property type="match status" value="1"/>
</dbReference>
<feature type="compositionally biased region" description="Polar residues" evidence="10">
    <location>
        <begin position="642"/>
        <end position="656"/>
    </location>
</feature>
<dbReference type="InterPro" id="IPR019956">
    <property type="entry name" value="Ubiquitin_dom"/>
</dbReference>
<organism evidence="12 13">
    <name type="scientific">Malus domestica</name>
    <name type="common">Apple</name>
    <name type="synonym">Pyrus malus</name>
    <dbReference type="NCBI Taxonomy" id="3750"/>
    <lineage>
        <taxon>Eukaryota</taxon>
        <taxon>Viridiplantae</taxon>
        <taxon>Streptophyta</taxon>
        <taxon>Embryophyta</taxon>
        <taxon>Tracheophyta</taxon>
        <taxon>Spermatophyta</taxon>
        <taxon>Magnoliopsida</taxon>
        <taxon>eudicotyledons</taxon>
        <taxon>Gunneridae</taxon>
        <taxon>Pentapetalae</taxon>
        <taxon>rosids</taxon>
        <taxon>fabids</taxon>
        <taxon>Rosales</taxon>
        <taxon>Rosaceae</taxon>
        <taxon>Amygdaloideae</taxon>
        <taxon>Maleae</taxon>
        <taxon>Malus</taxon>
    </lineage>
</organism>
<dbReference type="InterPro" id="IPR019954">
    <property type="entry name" value="Ubiquitin_CS"/>
</dbReference>
<dbReference type="InterPro" id="IPR011707">
    <property type="entry name" value="Cu-oxidase-like_N"/>
</dbReference>
<dbReference type="SUPFAM" id="SSF54236">
    <property type="entry name" value="Ubiquitin-like"/>
    <property type="match status" value="1"/>
</dbReference>
<feature type="domain" description="Ubiquitin-like" evidence="11">
    <location>
        <begin position="24"/>
        <end position="99"/>
    </location>
</feature>
<name>A0A498JA70_MALDO</name>
<dbReference type="Gene3D" id="3.40.50.620">
    <property type="entry name" value="HUPs"/>
    <property type="match status" value="1"/>
</dbReference>
<dbReference type="GO" id="GO:0005507">
    <property type="term" value="F:copper ion binding"/>
    <property type="evidence" value="ECO:0007669"/>
    <property type="project" value="InterPro"/>
</dbReference>
<dbReference type="InterPro" id="IPR056369">
    <property type="entry name" value="CTU1-like_ATP-bd"/>
</dbReference>
<feature type="compositionally biased region" description="Low complexity" evidence="10">
    <location>
        <begin position="481"/>
        <end position="504"/>
    </location>
</feature>
<evidence type="ECO:0000256" key="2">
    <source>
        <dbReference type="ARBA" id="ARBA00022490"/>
    </source>
</evidence>
<reference evidence="12 13" key="1">
    <citation type="submission" date="2018-10" db="EMBL/GenBank/DDBJ databases">
        <title>A high-quality apple genome assembly.</title>
        <authorList>
            <person name="Hu J."/>
        </authorList>
    </citation>
    <scope>NUCLEOTIDE SEQUENCE [LARGE SCALE GENOMIC DNA]</scope>
    <source>
        <strain evidence="13">cv. HFTH1</strain>
        <tissue evidence="12">Young leaf</tissue>
    </source>
</reference>
<keyword evidence="4 8" id="KW-0808">Transferase</keyword>
<dbReference type="InterPro" id="IPR000626">
    <property type="entry name" value="Ubiquitin-like_dom"/>
</dbReference>
<feature type="compositionally biased region" description="Polar residues" evidence="10">
    <location>
        <begin position="512"/>
        <end position="529"/>
    </location>
</feature>
<keyword evidence="3 8" id="KW-0820">tRNA-binding</keyword>
<dbReference type="Pfam" id="PF07732">
    <property type="entry name" value="Cu-oxidase_3"/>
    <property type="match status" value="1"/>
</dbReference>